<evidence type="ECO:0000256" key="4">
    <source>
        <dbReference type="ARBA" id="ARBA00022777"/>
    </source>
</evidence>
<feature type="transmembrane region" description="Helical" evidence="7">
    <location>
        <begin position="301"/>
        <end position="325"/>
    </location>
</feature>
<dbReference type="InterPro" id="IPR001478">
    <property type="entry name" value="PDZ"/>
</dbReference>
<keyword evidence="1" id="KW-0597">Phosphoprotein</keyword>
<sequence length="762" mass="86100">MHIFFADKYMKRNFIQKIESKRLLIVFATVIVLLACINIYNKVTTQIPDDGVLWRETTEGHIVAYSFLPSPIKSKVQEGDILLGINGFAINEKEQFTKVLWNHHPGDVLTYTILRDGKAHTVEVMVRKKQTFFYMYLCIVGFSVLTFGIFILIRGKNEALAKAFFYTMLLLFSVYTFSFVGVLNALDWLFYWIDEIALLLLPISFLYLCLLLGGKGLEAQRRLFSSKKLLIIPGFLIIAKLMLFGLGIFGFMNITEGNYLLIYNLTEKADLGYLLGGIVLGIILLVTAFNRSEDIVQRNQIKFILAGLGAGFGLFIIFGVIYLIFGIPMKALELSTLTQIFIPITFTYSLLRYKLMDVDIIIKRGIIYTITTFIIMAVYVGVVVLTLYILGSGPASLISSATISTILAFLVFSPLRQRVKDYINKQYYKDSYNYRELLGSMLKRISKEPDIIKLSNELVPMIAYTFQLEKCAFFIKRENNFELVNGVGYVNNDTDIVFAEEELRYLNIHHRVELTENRKVSVGEGGALKYLDEAGFHYMYPCIYKDTVNGMLGVSIKLSNELLTSEDESLLMYVANDLAIAIEISKLVIEISQKATELERLKNFNENLLESINVGIVSFSSSREVTFCNDCFLELVGLSRNEVTGKKLDEILPARLLRSVLHYYDALEEGVLKANHRQLYKTPLFINKKELIVNVSMVGMKGALNEKGGNILIIEDVTAQARMEDQLVHAEKLSSIGLLAAGVAHEVNTPLTGIASYAEMLN</sequence>
<dbReference type="InterPro" id="IPR036034">
    <property type="entry name" value="PDZ_sf"/>
</dbReference>
<protein>
    <recommendedName>
        <fullName evidence="8">PAS domain-containing protein</fullName>
    </recommendedName>
</protein>
<evidence type="ECO:0000256" key="3">
    <source>
        <dbReference type="ARBA" id="ARBA00022741"/>
    </source>
</evidence>
<feature type="transmembrane region" description="Helical" evidence="7">
    <location>
        <begin position="165"/>
        <end position="190"/>
    </location>
</feature>
<keyword evidence="5" id="KW-0067">ATP-binding</keyword>
<dbReference type="SUPFAM" id="SSF47384">
    <property type="entry name" value="Homodimeric domain of signal transducing histidine kinase"/>
    <property type="match status" value="1"/>
</dbReference>
<keyword evidence="2" id="KW-0808">Transferase</keyword>
<feature type="transmembrane region" description="Helical" evidence="7">
    <location>
        <begin position="271"/>
        <end position="289"/>
    </location>
</feature>
<dbReference type="PROSITE" id="PS50112">
    <property type="entry name" value="PAS"/>
    <property type="match status" value="1"/>
</dbReference>
<dbReference type="Proteomes" id="UP000178943">
    <property type="component" value="Unassembled WGS sequence"/>
</dbReference>
<dbReference type="AlphaFoldDB" id="A0A1F5VTE3"/>
<evidence type="ECO:0000256" key="6">
    <source>
        <dbReference type="ARBA" id="ARBA00023012"/>
    </source>
</evidence>
<dbReference type="Gene3D" id="1.10.287.130">
    <property type="match status" value="1"/>
</dbReference>
<keyword evidence="3" id="KW-0547">Nucleotide-binding</keyword>
<dbReference type="NCBIfam" id="TIGR00229">
    <property type="entry name" value="sensory_box"/>
    <property type="match status" value="1"/>
</dbReference>
<dbReference type="InterPro" id="IPR003661">
    <property type="entry name" value="HisK_dim/P_dom"/>
</dbReference>
<feature type="transmembrane region" description="Helical" evidence="7">
    <location>
        <begin position="196"/>
        <end position="217"/>
    </location>
</feature>
<evidence type="ECO:0000256" key="7">
    <source>
        <dbReference type="SAM" id="Phobius"/>
    </source>
</evidence>
<gene>
    <name evidence="9" type="ORF">A2Y62_06575</name>
</gene>
<keyword evidence="7" id="KW-1133">Transmembrane helix</keyword>
<dbReference type="CDD" id="cd00082">
    <property type="entry name" value="HisKA"/>
    <property type="match status" value="1"/>
</dbReference>
<dbReference type="GO" id="GO:0000155">
    <property type="term" value="F:phosphorelay sensor kinase activity"/>
    <property type="evidence" value="ECO:0007669"/>
    <property type="project" value="InterPro"/>
</dbReference>
<dbReference type="Gene3D" id="3.30.450.20">
    <property type="entry name" value="PAS domain"/>
    <property type="match status" value="1"/>
</dbReference>
<dbReference type="EMBL" id="MFGW01000087">
    <property type="protein sequence ID" value="OGF66620.1"/>
    <property type="molecule type" value="Genomic_DNA"/>
</dbReference>
<keyword evidence="7" id="KW-0472">Membrane</keyword>
<evidence type="ECO:0000256" key="5">
    <source>
        <dbReference type="ARBA" id="ARBA00022840"/>
    </source>
</evidence>
<feature type="transmembrane region" description="Helical" evidence="7">
    <location>
        <begin position="365"/>
        <end position="390"/>
    </location>
</feature>
<dbReference type="PANTHER" id="PTHR43065:SF10">
    <property type="entry name" value="PEROXIDE STRESS-ACTIVATED HISTIDINE KINASE MAK3"/>
    <property type="match status" value="1"/>
</dbReference>
<proteinExistence type="predicted"/>
<feature type="transmembrane region" description="Helical" evidence="7">
    <location>
        <begin position="331"/>
        <end position="353"/>
    </location>
</feature>
<evidence type="ECO:0000256" key="2">
    <source>
        <dbReference type="ARBA" id="ARBA00022679"/>
    </source>
</evidence>
<feature type="transmembrane region" description="Helical" evidence="7">
    <location>
        <begin position="396"/>
        <end position="415"/>
    </location>
</feature>
<dbReference type="GO" id="GO:0005524">
    <property type="term" value="F:ATP binding"/>
    <property type="evidence" value="ECO:0007669"/>
    <property type="project" value="UniProtKB-KW"/>
</dbReference>
<evidence type="ECO:0000259" key="8">
    <source>
        <dbReference type="PROSITE" id="PS50112"/>
    </source>
</evidence>
<keyword evidence="4" id="KW-0418">Kinase</keyword>
<dbReference type="InterPro" id="IPR035965">
    <property type="entry name" value="PAS-like_dom_sf"/>
</dbReference>
<feature type="non-terminal residue" evidence="9">
    <location>
        <position position="762"/>
    </location>
</feature>
<comment type="caution">
    <text evidence="9">The sequence shown here is derived from an EMBL/GenBank/DDBJ whole genome shotgun (WGS) entry which is preliminary data.</text>
</comment>
<dbReference type="STRING" id="1817863.A2Y62_06575"/>
<dbReference type="Pfam" id="PF13180">
    <property type="entry name" value="PDZ_2"/>
    <property type="match status" value="1"/>
</dbReference>
<keyword evidence="6" id="KW-0902">Two-component regulatory system</keyword>
<feature type="transmembrane region" description="Helical" evidence="7">
    <location>
        <begin position="133"/>
        <end position="153"/>
    </location>
</feature>
<keyword evidence="7" id="KW-0812">Transmembrane</keyword>
<dbReference type="Gene3D" id="2.30.42.10">
    <property type="match status" value="1"/>
</dbReference>
<accession>A0A1F5VTE3</accession>
<evidence type="ECO:0000313" key="9">
    <source>
        <dbReference type="EMBL" id="OGF66620.1"/>
    </source>
</evidence>
<dbReference type="SUPFAM" id="SSF55785">
    <property type="entry name" value="PYP-like sensor domain (PAS domain)"/>
    <property type="match status" value="1"/>
</dbReference>
<feature type="transmembrane region" description="Helical" evidence="7">
    <location>
        <begin position="21"/>
        <end position="40"/>
    </location>
</feature>
<reference evidence="9 10" key="1">
    <citation type="journal article" date="2016" name="Nat. Commun.">
        <title>Thousands of microbial genomes shed light on interconnected biogeochemical processes in an aquifer system.</title>
        <authorList>
            <person name="Anantharaman K."/>
            <person name="Brown C.T."/>
            <person name="Hug L.A."/>
            <person name="Sharon I."/>
            <person name="Castelle C.J."/>
            <person name="Probst A.J."/>
            <person name="Thomas B.C."/>
            <person name="Singh A."/>
            <person name="Wilkins M.J."/>
            <person name="Karaoz U."/>
            <person name="Brodie E.L."/>
            <person name="Williams K.H."/>
            <person name="Hubbard S.S."/>
            <person name="Banfield J.F."/>
        </authorList>
    </citation>
    <scope>NUCLEOTIDE SEQUENCE [LARGE SCALE GENOMIC DNA]</scope>
</reference>
<dbReference type="SUPFAM" id="SSF50156">
    <property type="entry name" value="PDZ domain-like"/>
    <property type="match status" value="1"/>
</dbReference>
<dbReference type="SMART" id="SM00091">
    <property type="entry name" value="PAS"/>
    <property type="match status" value="1"/>
</dbReference>
<dbReference type="CDD" id="cd00130">
    <property type="entry name" value="PAS"/>
    <property type="match status" value="1"/>
</dbReference>
<evidence type="ECO:0000313" key="10">
    <source>
        <dbReference type="Proteomes" id="UP000178943"/>
    </source>
</evidence>
<feature type="domain" description="PAS" evidence="8">
    <location>
        <begin position="601"/>
        <end position="662"/>
    </location>
</feature>
<dbReference type="InterPro" id="IPR036097">
    <property type="entry name" value="HisK_dim/P_sf"/>
</dbReference>
<dbReference type="InterPro" id="IPR000014">
    <property type="entry name" value="PAS"/>
</dbReference>
<evidence type="ECO:0000256" key="1">
    <source>
        <dbReference type="ARBA" id="ARBA00022553"/>
    </source>
</evidence>
<feature type="transmembrane region" description="Helical" evidence="7">
    <location>
        <begin position="229"/>
        <end position="251"/>
    </location>
</feature>
<dbReference type="Pfam" id="PF13426">
    <property type="entry name" value="PAS_9"/>
    <property type="match status" value="1"/>
</dbReference>
<organism evidence="9 10">
    <name type="scientific">Candidatus Fischerbacteria bacterium RBG_13_37_8</name>
    <dbReference type="NCBI Taxonomy" id="1817863"/>
    <lineage>
        <taxon>Bacteria</taxon>
        <taxon>Candidatus Fischeribacteriota</taxon>
    </lineage>
</organism>
<dbReference type="PANTHER" id="PTHR43065">
    <property type="entry name" value="SENSOR HISTIDINE KINASE"/>
    <property type="match status" value="1"/>
</dbReference>
<name>A0A1F5VTE3_9BACT</name>
<dbReference type="SUPFAM" id="SSF55781">
    <property type="entry name" value="GAF domain-like"/>
    <property type="match status" value="1"/>
</dbReference>